<evidence type="ECO:0000256" key="1">
    <source>
        <dbReference type="SAM" id="MobiDB-lite"/>
    </source>
</evidence>
<feature type="region of interest" description="Disordered" evidence="1">
    <location>
        <begin position="429"/>
        <end position="574"/>
    </location>
</feature>
<feature type="region of interest" description="Disordered" evidence="1">
    <location>
        <begin position="1"/>
        <end position="34"/>
    </location>
</feature>
<feature type="compositionally biased region" description="Polar residues" evidence="1">
    <location>
        <begin position="676"/>
        <end position="689"/>
    </location>
</feature>
<sequence>MGNEPSRPPSASSAALNVIGTSTPEGNSGLNEKLKEPLNCGHVVSVEKRPSTSKVIRAIHKLGPTASLLSLNKPTTHECKATASAPGHNLVLDSHISYVVESHKAAALPNPSLLEIENLSGDEPRALTEAPLSKPATVVDSFCTPSSVTGDAKELAVTSSASLSSIDIPESFEIPSTSLPVGPAEVSIELDRVNLDVPFEADQNTDSITPILRNDDGHNHGNIKAPLIQASLEKSAQYTYEAKHIFTLANCSDISDTLNIEFSSITPEDVSQYHNISKTQEIFASCPSTTLTPAKGVVEAARPPHSDFIVSIDTIEPSFPSGIDGFSKEGPSVQPASPSFTITCIDKDQTCSSNDTLSRSPFNTSEAKPPSIANTNIPAANTYAEATNLAARFPDLASEILFLPLRPGADTQVPEDGLKESKVKVQKTLEKDKLFRSSSQGGRTRFKEKRQQARQSKGKGQQQSSSAKTPVTRTPMALGLATITDHRHTDDSPNWAAAPLPPAVARTPSLPTNLHSASGGNSTRNDHKHRRHGKRKESSRDMEEMHGSKNKQVKRDIAPTDVSRNHKVTPGHSLAAQKQLPRTAASLNPAPPQSVKPSIPSWAVESRTPIRGQSTTSDPRITITSTSEEAANQTSLVRSDTVILNELFSRAMSMRDNDRGPNMESPIVPGVRRKSTTSVEPEANRSQANIGRAAASEDRKVDASGYQFPASSFSFGTVTPPVKVQRGTIDESRPMIPLRRSPQESHGSVPEWRTKSLGLNRDGHTDRSQRIPIDLWKTQPAHSNQIEGTLREIQELMNNTNAPLNFQRSSGVPTKGRTAHQFTEHWTPNTSSVLAVERNTGENSSSFTFDHAIGTNMTALAGNISSLPRRPSLANAEMATSFLPALGGLQDYYGRLIYDGGMTREGFIEISRREDGSSRPTDNERSVISGPRNGGLTNRRKEEGDMLGRLH</sequence>
<feature type="compositionally biased region" description="Basic residues" evidence="1">
    <location>
        <begin position="526"/>
        <end position="535"/>
    </location>
</feature>
<feature type="region of interest" description="Disordered" evidence="1">
    <location>
        <begin position="910"/>
        <end position="951"/>
    </location>
</feature>
<feature type="compositionally biased region" description="Basic and acidic residues" evidence="1">
    <location>
        <begin position="536"/>
        <end position="558"/>
    </location>
</feature>
<feature type="compositionally biased region" description="Polar residues" evidence="1">
    <location>
        <begin position="19"/>
        <end position="30"/>
    </location>
</feature>
<feature type="compositionally biased region" description="Low complexity" evidence="1">
    <location>
        <begin position="453"/>
        <end position="468"/>
    </location>
</feature>
<feature type="compositionally biased region" description="Polar residues" evidence="1">
    <location>
        <begin position="509"/>
        <end position="523"/>
    </location>
</feature>
<feature type="compositionally biased region" description="Basic and acidic residues" evidence="1">
    <location>
        <begin position="939"/>
        <end position="951"/>
    </location>
</feature>
<dbReference type="EMBL" id="GL945431">
    <property type="protein sequence ID" value="EGO27662.1"/>
    <property type="molecule type" value="Genomic_DNA"/>
</dbReference>
<feature type="compositionally biased region" description="Basic and acidic residues" evidence="1">
    <location>
        <begin position="910"/>
        <end position="925"/>
    </location>
</feature>
<accession>F8NP97</accession>
<reference evidence="2" key="1">
    <citation type="submission" date="2011-04" db="EMBL/GenBank/DDBJ databases">
        <title>Evolution of plant cell wall degrading machinery underlies the functional diversity of forest fungi.</title>
        <authorList>
            <consortium name="US DOE Joint Genome Institute (JGI-PGF)"/>
            <person name="Eastwood D.C."/>
            <person name="Floudas D."/>
            <person name="Binder M."/>
            <person name="Majcherczyk A."/>
            <person name="Schneider P."/>
            <person name="Aerts A."/>
            <person name="Asiegbu F.O."/>
            <person name="Baker S.E."/>
            <person name="Barry K."/>
            <person name="Bendiksby M."/>
            <person name="Blumentritt M."/>
            <person name="Coutinho P.M."/>
            <person name="Cullen D."/>
            <person name="Cullen D."/>
            <person name="Gathman A."/>
            <person name="Goodell B."/>
            <person name="Henrissat B."/>
            <person name="Ihrmark K."/>
            <person name="Kauserud H."/>
            <person name="Kohler A."/>
            <person name="LaButti K."/>
            <person name="Lapidus A."/>
            <person name="Lavin J.L."/>
            <person name="Lee Y.-H."/>
            <person name="Lindquist E."/>
            <person name="Lilly W."/>
            <person name="Lucas S."/>
            <person name="Morin E."/>
            <person name="Murat C."/>
            <person name="Oguiza J.A."/>
            <person name="Park J."/>
            <person name="Pisabarro A.G."/>
            <person name="Riley R."/>
            <person name="Rosling A."/>
            <person name="Salamov A."/>
            <person name="Schmidt O."/>
            <person name="Schmutz J."/>
            <person name="Skrede I."/>
            <person name="Stenlid J."/>
            <person name="Wiebenga A."/>
            <person name="Xie X."/>
            <person name="Kues U."/>
            <person name="Hibbett D.S."/>
            <person name="Hoffmeister D."/>
            <person name="Hogberg N."/>
            <person name="Martin F."/>
            <person name="Grigoriev I.V."/>
            <person name="Watkinson S.C."/>
        </authorList>
    </citation>
    <scope>NUCLEOTIDE SEQUENCE</scope>
    <source>
        <strain evidence="2">S7.9</strain>
    </source>
</reference>
<dbReference type="OrthoDB" id="2691289at2759"/>
<proteinExistence type="predicted"/>
<protein>
    <submittedName>
        <fullName evidence="2">Uncharacterized protein</fullName>
    </submittedName>
</protein>
<name>F8NP97_SERL9</name>
<evidence type="ECO:0000313" key="2">
    <source>
        <dbReference type="EMBL" id="EGO27662.1"/>
    </source>
</evidence>
<dbReference type="RefSeq" id="XP_007315753.1">
    <property type="nucleotide sequence ID" value="XM_007315691.1"/>
</dbReference>
<dbReference type="KEGG" id="sla:SERLADRAFT_406686"/>
<organism>
    <name type="scientific">Serpula lacrymans var. lacrymans (strain S7.9)</name>
    <name type="common">Dry rot fungus</name>
    <dbReference type="NCBI Taxonomy" id="578457"/>
    <lineage>
        <taxon>Eukaryota</taxon>
        <taxon>Fungi</taxon>
        <taxon>Dikarya</taxon>
        <taxon>Basidiomycota</taxon>
        <taxon>Agaricomycotina</taxon>
        <taxon>Agaricomycetes</taxon>
        <taxon>Agaricomycetidae</taxon>
        <taxon>Boletales</taxon>
        <taxon>Coniophorineae</taxon>
        <taxon>Serpulaceae</taxon>
        <taxon>Serpula</taxon>
    </lineage>
</organism>
<dbReference type="HOGENOM" id="CLU_309760_0_0_1"/>
<dbReference type="AlphaFoldDB" id="F8NP97"/>
<dbReference type="GeneID" id="18812681"/>
<feature type="region of interest" description="Disordered" evidence="1">
    <location>
        <begin position="353"/>
        <end position="374"/>
    </location>
</feature>
<feature type="region of interest" description="Disordered" evidence="1">
    <location>
        <begin position="654"/>
        <end position="699"/>
    </location>
</feature>
<gene>
    <name evidence="2" type="ORF">SERLADRAFT_406686</name>
</gene>
<dbReference type="Proteomes" id="UP000008064">
    <property type="component" value="Unassembled WGS sequence"/>
</dbReference>
<feature type="region of interest" description="Disordered" evidence="1">
    <location>
        <begin position="737"/>
        <end position="766"/>
    </location>
</feature>